<gene>
    <name evidence="1" type="ORF">GGR27_001512</name>
</gene>
<reference evidence="1 2" key="1">
    <citation type="submission" date="2020-03" db="EMBL/GenBank/DDBJ databases">
        <title>Genomic Encyclopedia of Type Strains, Phase IV (KMG-IV): sequencing the most valuable type-strain genomes for metagenomic binning, comparative biology and taxonomic classification.</title>
        <authorList>
            <person name="Goeker M."/>
        </authorList>
    </citation>
    <scope>NUCLEOTIDE SEQUENCE [LARGE SCALE GENOMIC DNA]</scope>
    <source>
        <strain evidence="1 2">DSM 105096</strain>
    </source>
</reference>
<organism evidence="1 2">
    <name type="scientific">Neolewinella antarctica</name>
    <dbReference type="NCBI Taxonomy" id="442734"/>
    <lineage>
        <taxon>Bacteria</taxon>
        <taxon>Pseudomonadati</taxon>
        <taxon>Bacteroidota</taxon>
        <taxon>Saprospiria</taxon>
        <taxon>Saprospirales</taxon>
        <taxon>Lewinellaceae</taxon>
        <taxon>Neolewinella</taxon>
    </lineage>
</organism>
<protein>
    <submittedName>
        <fullName evidence="1">Uncharacterized protein</fullName>
    </submittedName>
</protein>
<sequence length="50" mass="5987">MCRPKMRMGYPKINPRKVQEKELTKRGLAHKYVRKDPVVLNSYFILIKVI</sequence>
<evidence type="ECO:0000313" key="2">
    <source>
        <dbReference type="Proteomes" id="UP000770785"/>
    </source>
</evidence>
<evidence type="ECO:0000313" key="1">
    <source>
        <dbReference type="EMBL" id="NJC26013.1"/>
    </source>
</evidence>
<name>A0ABX0XB07_9BACT</name>
<accession>A0ABX0XB07</accession>
<keyword evidence="2" id="KW-1185">Reference proteome</keyword>
<comment type="caution">
    <text evidence="1">The sequence shown here is derived from an EMBL/GenBank/DDBJ whole genome shotgun (WGS) entry which is preliminary data.</text>
</comment>
<dbReference type="EMBL" id="JAATJH010000002">
    <property type="protein sequence ID" value="NJC26013.1"/>
    <property type="molecule type" value="Genomic_DNA"/>
</dbReference>
<proteinExistence type="predicted"/>
<dbReference type="Proteomes" id="UP000770785">
    <property type="component" value="Unassembled WGS sequence"/>
</dbReference>